<reference evidence="2 3" key="1">
    <citation type="submission" date="2018-04" db="EMBL/GenBank/DDBJ databases">
        <title>Active sludge and wastewater microbial communities from Klosterneuburg, Austria.</title>
        <authorList>
            <person name="Wagner M."/>
        </authorList>
    </citation>
    <scope>NUCLEOTIDE SEQUENCE [LARGE SCALE GENOMIC DNA]</scope>
    <source>
        <strain evidence="2 3">Nl12</strain>
    </source>
</reference>
<evidence type="ECO:0000313" key="2">
    <source>
        <dbReference type="EMBL" id="PTQ77498.1"/>
    </source>
</evidence>
<accession>A0A2T5I160</accession>
<proteinExistence type="predicted"/>
<comment type="caution">
    <text evidence="2">The sequence shown here is derived from an EMBL/GenBank/DDBJ whole genome shotgun (WGS) entry which is preliminary data.</text>
</comment>
<protein>
    <submittedName>
        <fullName evidence="2">Uncharacterized protein</fullName>
    </submittedName>
</protein>
<dbReference type="EMBL" id="QAOK01000052">
    <property type="protein sequence ID" value="PTQ77498.1"/>
    <property type="molecule type" value="Genomic_DNA"/>
</dbReference>
<feature type="region of interest" description="Disordered" evidence="1">
    <location>
        <begin position="34"/>
        <end position="61"/>
    </location>
</feature>
<organism evidence="2 3">
    <name type="scientific">Nitrosospira multiformis</name>
    <dbReference type="NCBI Taxonomy" id="1231"/>
    <lineage>
        <taxon>Bacteria</taxon>
        <taxon>Pseudomonadati</taxon>
        <taxon>Pseudomonadota</taxon>
        <taxon>Betaproteobacteria</taxon>
        <taxon>Nitrosomonadales</taxon>
        <taxon>Nitrosomonadaceae</taxon>
        <taxon>Nitrosospira</taxon>
    </lineage>
</organism>
<dbReference type="Proteomes" id="UP000244152">
    <property type="component" value="Unassembled WGS sequence"/>
</dbReference>
<gene>
    <name evidence="2" type="ORF">C8R21_1527</name>
</gene>
<evidence type="ECO:0000256" key="1">
    <source>
        <dbReference type="SAM" id="MobiDB-lite"/>
    </source>
</evidence>
<evidence type="ECO:0000313" key="3">
    <source>
        <dbReference type="Proteomes" id="UP000244152"/>
    </source>
</evidence>
<name>A0A2T5I160_9PROT</name>
<sequence>MAWEAFAAIQLPAARHMKPLALRDHAREILQAVSKDISTPQSRETQTEKSLGLAPISSGAPETAAQTHGFLRAKSGFDINQLAAEYRAFAPAFFVYGTMTLSRKACIWTALFASMRQLTRRLPNP</sequence>
<dbReference type="AlphaFoldDB" id="A0A2T5I160"/>